<dbReference type="CDD" id="cd03325">
    <property type="entry name" value="D-galactonate_dehydratase"/>
    <property type="match status" value="1"/>
</dbReference>
<dbReference type="Proteomes" id="UP000053029">
    <property type="component" value="Unassembled WGS sequence"/>
</dbReference>
<keyword evidence="8" id="KW-1185">Reference proteome</keyword>
<dbReference type="InterPro" id="IPR023592">
    <property type="entry name" value="Galactonate_deHydtase"/>
</dbReference>
<feature type="domain" description="Mandelate racemase/muconate lactonizing enzyme C-terminal" evidence="6">
    <location>
        <begin position="153"/>
        <end position="255"/>
    </location>
</feature>
<feature type="region of interest" description="Disordered" evidence="5">
    <location>
        <begin position="1"/>
        <end position="27"/>
    </location>
</feature>
<protein>
    <submittedName>
        <fullName evidence="7">Unplaced genomic scaffold supercont1.8, whole genome shotgun sequence</fullName>
    </submittedName>
</protein>
<dbReference type="EMBL" id="KN846976">
    <property type="protein sequence ID" value="KIW74942.1"/>
    <property type="molecule type" value="Genomic_DNA"/>
</dbReference>
<dbReference type="SFLD" id="SFLDS00001">
    <property type="entry name" value="Enolase"/>
    <property type="match status" value="1"/>
</dbReference>
<proteinExistence type="predicted"/>
<dbReference type="GO" id="GO:0034194">
    <property type="term" value="P:D-galactonate catabolic process"/>
    <property type="evidence" value="ECO:0007669"/>
    <property type="project" value="InterPro"/>
</dbReference>
<dbReference type="PANTHER" id="PTHR48080:SF2">
    <property type="entry name" value="D-GALACTONATE DEHYDRATASE"/>
    <property type="match status" value="1"/>
</dbReference>
<dbReference type="STRING" id="1442368.A0A0D2EKK0"/>
<evidence type="ECO:0000313" key="7">
    <source>
        <dbReference type="EMBL" id="KIW74942.1"/>
    </source>
</evidence>
<dbReference type="Pfam" id="PF13378">
    <property type="entry name" value="MR_MLE_C"/>
    <property type="match status" value="1"/>
</dbReference>
<dbReference type="GO" id="GO:0046872">
    <property type="term" value="F:metal ion binding"/>
    <property type="evidence" value="ECO:0007669"/>
    <property type="project" value="UniProtKB-KW"/>
</dbReference>
<dbReference type="GO" id="GO:0009063">
    <property type="term" value="P:amino acid catabolic process"/>
    <property type="evidence" value="ECO:0007669"/>
    <property type="project" value="InterPro"/>
</dbReference>
<evidence type="ECO:0000313" key="8">
    <source>
        <dbReference type="Proteomes" id="UP000053029"/>
    </source>
</evidence>
<dbReference type="InterPro" id="IPR013342">
    <property type="entry name" value="Mandelate_racemase_C"/>
</dbReference>
<dbReference type="PROSITE" id="PS00908">
    <property type="entry name" value="MR_MLE_1"/>
    <property type="match status" value="1"/>
</dbReference>
<evidence type="ECO:0000256" key="1">
    <source>
        <dbReference type="ARBA" id="ARBA00001946"/>
    </source>
</evidence>
<evidence type="ECO:0000256" key="2">
    <source>
        <dbReference type="ARBA" id="ARBA00022723"/>
    </source>
</evidence>
<dbReference type="SUPFAM" id="SSF54826">
    <property type="entry name" value="Enolase N-terminal domain-like"/>
    <property type="match status" value="1"/>
</dbReference>
<evidence type="ECO:0000256" key="5">
    <source>
        <dbReference type="SAM" id="MobiDB-lite"/>
    </source>
</evidence>
<dbReference type="InterPro" id="IPR029065">
    <property type="entry name" value="Enolase_C-like"/>
</dbReference>
<dbReference type="InterPro" id="IPR029017">
    <property type="entry name" value="Enolase-like_N"/>
</dbReference>
<dbReference type="AlphaFoldDB" id="A0A0D2EKK0"/>
<dbReference type="FunFam" id="3.30.390.10:FF:000003">
    <property type="entry name" value="D-galactonate dehydratase"/>
    <property type="match status" value="1"/>
</dbReference>
<gene>
    <name evidence="7" type="ORF">Z517_11713</name>
</gene>
<dbReference type="SFLD" id="SFLDG00179">
    <property type="entry name" value="mandelate_racemase"/>
    <property type="match status" value="1"/>
</dbReference>
<dbReference type="Pfam" id="PF02746">
    <property type="entry name" value="MR_MLE_N"/>
    <property type="match status" value="1"/>
</dbReference>
<sequence length="410" mass="45044">MASSQLSSLGGTPNGQQRPAVPNTRPPGAKIKSIEYFRVKPRWLFVKICDDRGLHGWGEATLEGHTRAVEGALDEIIERIVGYEADDIEHIWQTVWRLGFYRGGPVFMSALSGIDIALWDLKGRRLNVPVHQLLGGKVRNKVQVYAWIGGDTFADIEGAAKARIAQGLKCIKMNATGPVNWLDSPSVLDATIERLKIVKGLGLDAGLDFHGRLHKPMAKQLAKALEPYRPLFIEEPLLVEHPEALKQLAASTTVPIAFGERLYSRWDVKRFLEDASVDILQPDIAHAGGISETRRIAALAETYDVAVAPHCPLGPLALAASMQVALCSPNFVIQEMSLGMHYNVEAGEEDLNTYLVDPAVFAIRDGYVDALTGPGLGIEIDEAVVRRIAQSTGHWQCKEFYGPDGSIREW</sequence>
<dbReference type="GeneID" id="25311203"/>
<dbReference type="SFLD" id="SFLDF00003">
    <property type="entry name" value="D-galactonate_dehydratase"/>
    <property type="match status" value="1"/>
</dbReference>
<dbReference type="InterPro" id="IPR034593">
    <property type="entry name" value="DgoD-like"/>
</dbReference>
<keyword evidence="4" id="KW-0456">Lyase</keyword>
<dbReference type="SUPFAM" id="SSF51604">
    <property type="entry name" value="Enolase C-terminal domain-like"/>
    <property type="match status" value="1"/>
</dbReference>
<keyword evidence="3" id="KW-0460">Magnesium</keyword>
<dbReference type="Gene3D" id="3.20.20.120">
    <property type="entry name" value="Enolase-like C-terminal domain"/>
    <property type="match status" value="1"/>
</dbReference>
<dbReference type="SMART" id="SM00922">
    <property type="entry name" value="MR_MLE"/>
    <property type="match status" value="1"/>
</dbReference>
<keyword evidence="2" id="KW-0479">Metal-binding</keyword>
<evidence type="ECO:0000256" key="4">
    <source>
        <dbReference type="ARBA" id="ARBA00023239"/>
    </source>
</evidence>
<dbReference type="Gene3D" id="3.30.390.10">
    <property type="entry name" value="Enolase-like, N-terminal domain"/>
    <property type="match status" value="1"/>
</dbReference>
<dbReference type="VEuPathDB" id="FungiDB:Z517_11713"/>
<evidence type="ECO:0000259" key="6">
    <source>
        <dbReference type="SMART" id="SM00922"/>
    </source>
</evidence>
<dbReference type="RefSeq" id="XP_013278750.1">
    <property type="nucleotide sequence ID" value="XM_013423296.1"/>
</dbReference>
<dbReference type="InterPro" id="IPR036849">
    <property type="entry name" value="Enolase-like_C_sf"/>
</dbReference>
<dbReference type="GO" id="GO:0008869">
    <property type="term" value="F:galactonate dehydratase activity"/>
    <property type="evidence" value="ECO:0007669"/>
    <property type="project" value="InterPro"/>
</dbReference>
<comment type="cofactor">
    <cofactor evidence="1">
        <name>Mg(2+)</name>
        <dbReference type="ChEBI" id="CHEBI:18420"/>
    </cofactor>
</comment>
<dbReference type="InterPro" id="IPR018110">
    <property type="entry name" value="Mandel_Rmase/mucon_lact_enz_CS"/>
</dbReference>
<feature type="compositionally biased region" description="Polar residues" evidence="5">
    <location>
        <begin position="1"/>
        <end position="17"/>
    </location>
</feature>
<dbReference type="HOGENOM" id="CLU_030273_3_2_1"/>
<dbReference type="NCBIfam" id="NF010624">
    <property type="entry name" value="PRK14017.1"/>
    <property type="match status" value="1"/>
</dbReference>
<accession>A0A0D2EKK0</accession>
<name>A0A0D2EKK0_9EURO</name>
<dbReference type="OrthoDB" id="2579025at2759"/>
<evidence type="ECO:0000256" key="3">
    <source>
        <dbReference type="ARBA" id="ARBA00022842"/>
    </source>
</evidence>
<reference evidence="7 8" key="1">
    <citation type="submission" date="2015-01" db="EMBL/GenBank/DDBJ databases">
        <title>The Genome Sequence of Fonsecaea pedrosoi CBS 271.37.</title>
        <authorList>
            <consortium name="The Broad Institute Genomics Platform"/>
            <person name="Cuomo C."/>
            <person name="de Hoog S."/>
            <person name="Gorbushina A."/>
            <person name="Stielow B."/>
            <person name="Teixiera M."/>
            <person name="Abouelleil A."/>
            <person name="Chapman S.B."/>
            <person name="Priest M."/>
            <person name="Young S.K."/>
            <person name="Wortman J."/>
            <person name="Nusbaum C."/>
            <person name="Birren B."/>
        </authorList>
    </citation>
    <scope>NUCLEOTIDE SEQUENCE [LARGE SCALE GENOMIC DNA]</scope>
    <source>
        <strain evidence="7 8">CBS 271.37</strain>
    </source>
</reference>
<dbReference type="InterPro" id="IPR013341">
    <property type="entry name" value="Mandelate_racemase_N_dom"/>
</dbReference>
<organism evidence="7 8">
    <name type="scientific">Fonsecaea pedrosoi CBS 271.37</name>
    <dbReference type="NCBI Taxonomy" id="1442368"/>
    <lineage>
        <taxon>Eukaryota</taxon>
        <taxon>Fungi</taxon>
        <taxon>Dikarya</taxon>
        <taxon>Ascomycota</taxon>
        <taxon>Pezizomycotina</taxon>
        <taxon>Eurotiomycetes</taxon>
        <taxon>Chaetothyriomycetidae</taxon>
        <taxon>Chaetothyriales</taxon>
        <taxon>Herpotrichiellaceae</taxon>
        <taxon>Fonsecaea</taxon>
    </lineage>
</organism>
<dbReference type="PANTHER" id="PTHR48080">
    <property type="entry name" value="D-GALACTONATE DEHYDRATASE-RELATED"/>
    <property type="match status" value="1"/>
</dbReference>